<keyword evidence="3" id="KW-1185">Reference proteome</keyword>
<feature type="chain" id="PRO_5045694459" evidence="1">
    <location>
        <begin position="32"/>
        <end position="180"/>
    </location>
</feature>
<dbReference type="EMBL" id="JBHUNP010000001">
    <property type="protein sequence ID" value="MFD2649371.1"/>
    <property type="molecule type" value="Genomic_DNA"/>
</dbReference>
<protein>
    <submittedName>
        <fullName evidence="2">Uncharacterized protein</fullName>
    </submittedName>
</protein>
<sequence length="180" mass="19574">MTASSHSRRTGFRARLTALCIALCLPATPTAAQSDIEQRDSVQTAAAFAEKIEAFIAGLPVTRERFEVRINRCEGARGELRDDIYAVWVGTRLAAENDDAGRVLAAVADDWRERNREVFRDRVLDNGGVNIAAFDPASGESHSLDSGFEPNPHRDIVGYFSTPCFQDFSGAAPFGPVAAE</sequence>
<evidence type="ECO:0000256" key="1">
    <source>
        <dbReference type="SAM" id="SignalP"/>
    </source>
</evidence>
<keyword evidence="1" id="KW-0732">Signal</keyword>
<dbReference type="RefSeq" id="WP_386834896.1">
    <property type="nucleotide sequence ID" value="NZ_JBHUNP010000001.1"/>
</dbReference>
<comment type="caution">
    <text evidence="2">The sequence shown here is derived from an EMBL/GenBank/DDBJ whole genome shotgun (WGS) entry which is preliminary data.</text>
</comment>
<gene>
    <name evidence="2" type="ORF">ACFSX5_16415</name>
</gene>
<dbReference type="Proteomes" id="UP001597521">
    <property type="component" value="Unassembled WGS sequence"/>
</dbReference>
<evidence type="ECO:0000313" key="2">
    <source>
        <dbReference type="EMBL" id="MFD2649371.1"/>
    </source>
</evidence>
<accession>A0ABW5QPD3</accession>
<feature type="signal peptide" evidence="1">
    <location>
        <begin position="1"/>
        <end position="31"/>
    </location>
</feature>
<proteinExistence type="predicted"/>
<organism evidence="2 3">
    <name type="scientific">Devosia albogilva</name>
    <dbReference type="NCBI Taxonomy" id="429726"/>
    <lineage>
        <taxon>Bacteria</taxon>
        <taxon>Pseudomonadati</taxon>
        <taxon>Pseudomonadota</taxon>
        <taxon>Alphaproteobacteria</taxon>
        <taxon>Hyphomicrobiales</taxon>
        <taxon>Devosiaceae</taxon>
        <taxon>Devosia</taxon>
    </lineage>
</organism>
<evidence type="ECO:0000313" key="3">
    <source>
        <dbReference type="Proteomes" id="UP001597521"/>
    </source>
</evidence>
<reference evidence="3" key="1">
    <citation type="journal article" date="2019" name="Int. J. Syst. Evol. Microbiol.">
        <title>The Global Catalogue of Microorganisms (GCM) 10K type strain sequencing project: providing services to taxonomists for standard genome sequencing and annotation.</title>
        <authorList>
            <consortium name="The Broad Institute Genomics Platform"/>
            <consortium name="The Broad Institute Genome Sequencing Center for Infectious Disease"/>
            <person name="Wu L."/>
            <person name="Ma J."/>
        </authorList>
    </citation>
    <scope>NUCLEOTIDE SEQUENCE [LARGE SCALE GENOMIC DNA]</scope>
    <source>
        <strain evidence="3">CCM 7427</strain>
    </source>
</reference>
<name>A0ABW5QPD3_9HYPH</name>